<dbReference type="GO" id="GO:0003924">
    <property type="term" value="F:GTPase activity"/>
    <property type="evidence" value="ECO:0007669"/>
    <property type="project" value="InterPro"/>
</dbReference>
<evidence type="ECO:0000256" key="2">
    <source>
        <dbReference type="ARBA" id="ARBA00007733"/>
    </source>
</evidence>
<evidence type="ECO:0000256" key="9">
    <source>
        <dbReference type="ARBA" id="ARBA00022741"/>
    </source>
</evidence>
<feature type="compositionally biased region" description="Basic and acidic residues" evidence="14">
    <location>
        <begin position="664"/>
        <end position="681"/>
    </location>
</feature>
<keyword evidence="11" id="KW-0648">Protein biosynthesis</keyword>
<protein>
    <recommendedName>
        <fullName evidence="4">Eukaryotic translation initiation factor 5B</fullName>
        <ecNumber evidence="3">3.6.5.3</ecNumber>
    </recommendedName>
    <alternativeName>
        <fullName evidence="13">Translation initiation factor IF-2</fullName>
    </alternativeName>
</protein>
<dbReference type="PRINTS" id="PR00315">
    <property type="entry name" value="ELONGATNFCT"/>
</dbReference>
<comment type="similarity">
    <text evidence="2">Belongs to the TRAFAC class translation factor GTPase superfamily. Classic translation factor GTPase family. IF-2 subfamily.</text>
</comment>
<evidence type="ECO:0000256" key="5">
    <source>
        <dbReference type="ARBA" id="ARBA00022490"/>
    </source>
</evidence>
<dbReference type="EMBL" id="QJKJ01010169">
    <property type="protein sequence ID" value="RDX74467.1"/>
    <property type="molecule type" value="Genomic_DNA"/>
</dbReference>
<evidence type="ECO:0000256" key="14">
    <source>
        <dbReference type="SAM" id="MobiDB-lite"/>
    </source>
</evidence>
<feature type="region of interest" description="Disordered" evidence="14">
    <location>
        <begin position="1"/>
        <end position="195"/>
    </location>
</feature>
<dbReference type="Gene3D" id="2.40.30.10">
    <property type="entry name" value="Translation factors"/>
    <property type="match status" value="2"/>
</dbReference>
<comment type="caution">
    <text evidence="16">The sequence shown here is derived from an EMBL/GenBank/DDBJ whole genome shotgun (WGS) entry which is preliminary data.</text>
</comment>
<dbReference type="SUPFAM" id="SSF52540">
    <property type="entry name" value="P-loop containing nucleoside triphosphate hydrolases"/>
    <property type="match status" value="1"/>
</dbReference>
<evidence type="ECO:0000256" key="13">
    <source>
        <dbReference type="ARBA" id="ARBA00032478"/>
    </source>
</evidence>
<keyword evidence="7" id="KW-0396">Initiation factor</keyword>
<dbReference type="NCBIfam" id="TIGR00231">
    <property type="entry name" value="small_GTP"/>
    <property type="match status" value="1"/>
</dbReference>
<feature type="compositionally biased region" description="Polar residues" evidence="14">
    <location>
        <begin position="638"/>
        <end position="649"/>
    </location>
</feature>
<dbReference type="PANTHER" id="PTHR43381">
    <property type="entry name" value="TRANSLATION INITIATION FACTOR IF-2-RELATED"/>
    <property type="match status" value="1"/>
</dbReference>
<evidence type="ECO:0000313" key="16">
    <source>
        <dbReference type="EMBL" id="RDX74467.1"/>
    </source>
</evidence>
<feature type="domain" description="Tr-type G" evidence="15">
    <location>
        <begin position="795"/>
        <end position="1011"/>
    </location>
</feature>
<evidence type="ECO:0000313" key="17">
    <source>
        <dbReference type="Proteomes" id="UP000257109"/>
    </source>
</evidence>
<evidence type="ECO:0000259" key="15">
    <source>
        <dbReference type="PROSITE" id="PS51722"/>
    </source>
</evidence>
<dbReference type="Proteomes" id="UP000257109">
    <property type="component" value="Unassembled WGS sequence"/>
</dbReference>
<feature type="compositionally biased region" description="Acidic residues" evidence="14">
    <location>
        <begin position="163"/>
        <end position="176"/>
    </location>
</feature>
<dbReference type="PANTHER" id="PTHR43381:SF4">
    <property type="entry name" value="EUKARYOTIC TRANSLATION INITIATION FACTOR 5B"/>
    <property type="match status" value="1"/>
</dbReference>
<feature type="compositionally biased region" description="Basic residues" evidence="14">
    <location>
        <begin position="326"/>
        <end position="335"/>
    </location>
</feature>
<feature type="compositionally biased region" description="Acidic residues" evidence="14">
    <location>
        <begin position="209"/>
        <end position="225"/>
    </location>
</feature>
<evidence type="ECO:0000256" key="8">
    <source>
        <dbReference type="ARBA" id="ARBA00022723"/>
    </source>
</evidence>
<dbReference type="SUPFAM" id="SSF52156">
    <property type="entry name" value="Initiation factor IF2/eIF5b, domain 3"/>
    <property type="match status" value="1"/>
</dbReference>
<dbReference type="NCBIfam" id="NF003078">
    <property type="entry name" value="PRK04004.1"/>
    <property type="match status" value="1"/>
</dbReference>
<reference evidence="16" key="1">
    <citation type="submission" date="2018-05" db="EMBL/GenBank/DDBJ databases">
        <title>Draft genome of Mucuna pruriens seed.</title>
        <authorList>
            <person name="Nnadi N.E."/>
            <person name="Vos R."/>
            <person name="Hasami M.H."/>
            <person name="Devisetty U.K."/>
            <person name="Aguiy J.C."/>
        </authorList>
    </citation>
    <scope>NUCLEOTIDE SEQUENCE [LARGE SCALE GENOMIC DNA]</scope>
    <source>
        <strain evidence="16">JCA_2017</strain>
    </source>
</reference>
<feature type="compositionally biased region" description="Basic and acidic residues" evidence="14">
    <location>
        <begin position="768"/>
        <end position="783"/>
    </location>
</feature>
<dbReference type="Gene3D" id="3.40.50.300">
    <property type="entry name" value="P-loop containing nucleotide triphosphate hydrolases"/>
    <property type="match status" value="1"/>
</dbReference>
<dbReference type="InterPro" id="IPR036925">
    <property type="entry name" value="TIF_IF2_dom3_sf"/>
</dbReference>
<dbReference type="InterPro" id="IPR009000">
    <property type="entry name" value="Transl_B-barrel_sf"/>
</dbReference>
<feature type="compositionally biased region" description="Basic and acidic residues" evidence="14">
    <location>
        <begin position="491"/>
        <end position="600"/>
    </location>
</feature>
<feature type="compositionally biased region" description="Polar residues" evidence="14">
    <location>
        <begin position="363"/>
        <end position="376"/>
    </location>
</feature>
<dbReference type="InterPro" id="IPR023115">
    <property type="entry name" value="TIF_IF2_dom3"/>
</dbReference>
<feature type="compositionally biased region" description="Basic residues" evidence="14">
    <location>
        <begin position="232"/>
        <end position="241"/>
    </location>
</feature>
<comment type="subcellular location">
    <subcellularLocation>
        <location evidence="1">Cytoplasm</location>
    </subcellularLocation>
</comment>
<dbReference type="CDD" id="cd16266">
    <property type="entry name" value="IF2_aeIF5B_IV"/>
    <property type="match status" value="1"/>
</dbReference>
<keyword evidence="17" id="KW-1185">Reference proteome</keyword>
<feature type="compositionally biased region" description="Low complexity" evidence="14">
    <location>
        <begin position="150"/>
        <end position="162"/>
    </location>
</feature>
<name>A0A371F846_MUCPR</name>
<keyword evidence="8" id="KW-0479">Metal-binding</keyword>
<dbReference type="FunFam" id="2.40.30.10:FF:000026">
    <property type="entry name" value="Eukaryotic translation initiation factor 5B"/>
    <property type="match status" value="1"/>
</dbReference>
<dbReference type="OrthoDB" id="4928at2759"/>
<dbReference type="PROSITE" id="PS51722">
    <property type="entry name" value="G_TR_2"/>
    <property type="match status" value="1"/>
</dbReference>
<feature type="compositionally biased region" description="Acidic residues" evidence="14">
    <location>
        <begin position="254"/>
        <end position="272"/>
    </location>
</feature>
<feature type="compositionally biased region" description="Low complexity" evidence="14">
    <location>
        <begin position="287"/>
        <end position="296"/>
    </location>
</feature>
<evidence type="ECO:0000256" key="4">
    <source>
        <dbReference type="ARBA" id="ARBA00013824"/>
    </source>
</evidence>
<keyword evidence="12" id="KW-0342">GTP-binding</keyword>
<dbReference type="GO" id="GO:0005739">
    <property type="term" value="C:mitochondrion"/>
    <property type="evidence" value="ECO:0007669"/>
    <property type="project" value="TreeGrafter"/>
</dbReference>
<feature type="region of interest" description="Disordered" evidence="14">
    <location>
        <begin position="209"/>
        <end position="683"/>
    </location>
</feature>
<dbReference type="InterPro" id="IPR027417">
    <property type="entry name" value="P-loop_NTPase"/>
</dbReference>
<dbReference type="InterPro" id="IPR029459">
    <property type="entry name" value="EFTU-type"/>
</dbReference>
<accession>A0A371F846</accession>
<feature type="non-terminal residue" evidence="16">
    <location>
        <position position="1"/>
    </location>
</feature>
<feature type="region of interest" description="Disordered" evidence="14">
    <location>
        <begin position="756"/>
        <end position="792"/>
    </location>
</feature>
<organism evidence="16 17">
    <name type="scientific">Mucuna pruriens</name>
    <name type="common">Velvet bean</name>
    <name type="synonym">Dolichos pruriens</name>
    <dbReference type="NCBI Taxonomy" id="157652"/>
    <lineage>
        <taxon>Eukaryota</taxon>
        <taxon>Viridiplantae</taxon>
        <taxon>Streptophyta</taxon>
        <taxon>Embryophyta</taxon>
        <taxon>Tracheophyta</taxon>
        <taxon>Spermatophyta</taxon>
        <taxon>Magnoliopsida</taxon>
        <taxon>eudicotyledons</taxon>
        <taxon>Gunneridae</taxon>
        <taxon>Pentapetalae</taxon>
        <taxon>rosids</taxon>
        <taxon>fabids</taxon>
        <taxon>Fabales</taxon>
        <taxon>Fabaceae</taxon>
        <taxon>Papilionoideae</taxon>
        <taxon>50 kb inversion clade</taxon>
        <taxon>NPAAA clade</taxon>
        <taxon>indigoferoid/millettioid clade</taxon>
        <taxon>Phaseoleae</taxon>
        <taxon>Mucuna</taxon>
    </lineage>
</organism>
<feature type="compositionally biased region" description="Basic residues" evidence="14">
    <location>
        <begin position="182"/>
        <end position="191"/>
    </location>
</feature>
<dbReference type="Pfam" id="PF00009">
    <property type="entry name" value="GTP_EFTU"/>
    <property type="match status" value="1"/>
</dbReference>
<dbReference type="GO" id="GO:0005525">
    <property type="term" value="F:GTP binding"/>
    <property type="evidence" value="ECO:0007669"/>
    <property type="project" value="UniProtKB-KW"/>
</dbReference>
<feature type="compositionally biased region" description="Basic residues" evidence="14">
    <location>
        <begin position="58"/>
        <end position="67"/>
    </location>
</feature>
<gene>
    <name evidence="16" type="ORF">CR513_45786</name>
</gene>
<dbReference type="CDD" id="cd03703">
    <property type="entry name" value="aeIF5B_II"/>
    <property type="match status" value="1"/>
</dbReference>
<keyword evidence="6" id="KW-0150">Chloroplast</keyword>
<keyword evidence="10" id="KW-0378">Hydrolase</keyword>
<feature type="compositionally biased region" description="Acidic residues" evidence="14">
    <location>
        <begin position="74"/>
        <end position="83"/>
    </location>
</feature>
<keyword evidence="9" id="KW-0547">Nucleotide-binding</keyword>
<dbReference type="Pfam" id="PF11987">
    <property type="entry name" value="IF-2"/>
    <property type="match status" value="1"/>
</dbReference>
<sequence>MGKKKPTARDDENPSQQGGGGKSKKKAVVIDDDEYAIAAELSEETAPAPAPAPEKPAGKKRGKKGNAKAKNNDDDVDDDEDVPEVVFAGKKKGKNKKGGGSSAFTASSFGLLGDEEDDDEEKSGLTGEADGEEEDEPVVSFTGKKKPSKKGGASLFSASAFDAIDDGDGGEEEDEPVVSFSGKKKPSKGSKKGSGSLFAASAFDAIDDEVVDDGGDKDDDVDADEPVIAFTGKKKSSKGTKKGGAVFSASVLGEIDDGDESKDGGDDDDDDIGPITFSGKKKKSSKKAGNSVSKGVSVEDDVPVPESGKGGDGKDEDDVSLVAFSGKKKSSKKKGSSTAAKVGDELGFGSENVDVVEPEQPSAGISSTDAGNSNVNKIEGAAETSKNKKKNKKKSGRTAQEEEDLDKLLAELGEAPPVPKPTASPPQDDKVQPTPEAGSVADASGEKEGDEETVESAAAKKKKKKKEKEKEKKAAAAAAAAAGTAPAIETAEIKVDIIEPKKNESKIKAADKKVPKHVREMQEALARRKEAEERKKREEEEKLRKEEEERRRQEELERQAEEARRRKKEREKEKLQKKKQEGKLLTGKQKEEARRLEAMRRQILNNTGGVTLPSGDAGAAAKTKKPIYQTKKLKPNHRNQNGAASQTAESVEAKETTTDIVSEEPEKIEEVESMQVDDKVELPVAVEEDGAEDDEEDEWDAKSWDDVNLNAKGAFADEEADTEPEPIVKMEIKNAAPTQNAGATSKTVSKPVAEEIENGEQANAVVVDKNKKHDHDLNREPRKSAVPPKPSDENLRSPICCIMGHVDTGKTKLLDCIRGTNVQEGEAGGITQQIGATYFPAENIRERTKELKADAKLKVPGLLVIDTPGHESFTNLRSRGSGLCDIAILVVDIMHGLEQQTIESLNLLKMRNTEFIVALNKVDRLYGWKTCRNSPIVKAMKQQTKDVQNEFNMRLTQIITQFKEQGLNTELYYKNKEMGETFSIVPTSAISGEGIPDLLLLLIQWTQKTMVEKLTYSDEVQCTVLEVKVVEGHGTTIDVVLVNGVLHEGEQIGPIVTTIRALLTPHPMKELRVKGTYLHHKEIKAAMGIKITAQGLEHAIAGTGLYVVKPDDDLEDVKEAAMEDMKSVMSRIDRTGEGVCVQASTLGSLEALLEFLKTPEVNIPVSGISIGPVHKKDVMKASVMLEKKREYSAILAFDVKVTPEARELADELGVKIFIADIIYHLFDQFKAYIDNIKEEKKKEAADEAVFPCVLKILPNCIFNKKDPIVLGVDILEGIAKIGTPICIPSREFIDIGRLASIENNHKPVDYAKKGQKVAIKIVGSNSEEQQKMFGRHFEIDDELVSHISRRSIDVLKTNYRVACEIEESFQDTMRLDVWALEYSFQENKVLVKCLVLCNTLKDLLRKRLDPPWRPVKRYHGEAKVTYMDETPNAFKVGSSGGKGEERKTCKSKIL</sequence>
<dbReference type="InterPro" id="IPR000795">
    <property type="entry name" value="T_Tr_GTP-bd_dom"/>
</dbReference>
<dbReference type="InterPro" id="IPR015760">
    <property type="entry name" value="TIF_IF2"/>
</dbReference>
<dbReference type="FunFam" id="3.40.50.10050:FF:000002">
    <property type="entry name" value="Eukaryotic translation initiation factor 5B"/>
    <property type="match status" value="1"/>
</dbReference>
<evidence type="ECO:0000256" key="11">
    <source>
        <dbReference type="ARBA" id="ARBA00022917"/>
    </source>
</evidence>
<evidence type="ECO:0000256" key="3">
    <source>
        <dbReference type="ARBA" id="ARBA00011986"/>
    </source>
</evidence>
<evidence type="ECO:0000256" key="6">
    <source>
        <dbReference type="ARBA" id="ARBA00022528"/>
    </source>
</evidence>
<evidence type="ECO:0000256" key="12">
    <source>
        <dbReference type="ARBA" id="ARBA00023134"/>
    </source>
</evidence>
<dbReference type="Pfam" id="PF14578">
    <property type="entry name" value="GTP_EFTU_D4"/>
    <property type="match status" value="1"/>
</dbReference>
<evidence type="ECO:0000256" key="7">
    <source>
        <dbReference type="ARBA" id="ARBA00022540"/>
    </source>
</evidence>
<dbReference type="GO" id="GO:0003743">
    <property type="term" value="F:translation initiation factor activity"/>
    <property type="evidence" value="ECO:0007669"/>
    <property type="project" value="UniProtKB-KW"/>
</dbReference>
<dbReference type="CDD" id="cd01887">
    <property type="entry name" value="IF2_eIF5B"/>
    <property type="match status" value="1"/>
</dbReference>
<dbReference type="GO" id="GO:0046872">
    <property type="term" value="F:metal ion binding"/>
    <property type="evidence" value="ECO:0007669"/>
    <property type="project" value="UniProtKB-KW"/>
</dbReference>
<dbReference type="SUPFAM" id="SSF50447">
    <property type="entry name" value="Translation proteins"/>
    <property type="match status" value="1"/>
</dbReference>
<dbReference type="FunFam" id="2.40.30.10:FF:000013">
    <property type="entry name" value="eukaryotic translation initiation factor 5B"/>
    <property type="match status" value="1"/>
</dbReference>
<evidence type="ECO:0000256" key="10">
    <source>
        <dbReference type="ARBA" id="ARBA00022801"/>
    </source>
</evidence>
<dbReference type="FunFam" id="3.40.50.300:FF:000112">
    <property type="entry name" value="Eukaryotic translation initiation factor 5B"/>
    <property type="match status" value="1"/>
</dbReference>
<dbReference type="InterPro" id="IPR005225">
    <property type="entry name" value="Small_GTP-bd"/>
</dbReference>
<proteinExistence type="inferred from homology"/>
<feature type="compositionally biased region" description="Basic residues" evidence="14">
    <location>
        <begin position="387"/>
        <end position="396"/>
    </location>
</feature>
<dbReference type="STRING" id="157652.A0A371F846"/>
<evidence type="ECO:0000256" key="1">
    <source>
        <dbReference type="ARBA" id="ARBA00004496"/>
    </source>
</evidence>
<keyword evidence="5" id="KW-0963">Cytoplasm</keyword>
<keyword evidence="6" id="KW-0934">Plastid</keyword>
<dbReference type="Gene3D" id="3.40.50.10050">
    <property type="entry name" value="Translation initiation factor IF- 2, domain 3"/>
    <property type="match status" value="1"/>
</dbReference>
<dbReference type="EC" id="3.6.5.3" evidence="3"/>